<feature type="transmembrane region" description="Helical" evidence="7">
    <location>
        <begin position="310"/>
        <end position="332"/>
    </location>
</feature>
<sequence length="349" mass="38871">MSYQQYSGNPYGNDGYGDSNPYGGQSTTGAGYGASNPYGGQAPPPLSHESSNYSQDPNYAEMGNLNAPPQAPSRVLSLDEFLARVNGCKTRINQLTTQIGEITAVHQRLLSDTAEAGAHSQLEHLATQTSLLNSQIKDEIKFLEADALRTGGNATKDSQIRNLKNTFSTELRSYQEVEKRYRERYAEQIKRQILIVNPEAEDEEIAQALSSVDGPQQIFANALQSNRSAHANSVLGSVRARHNDLQRIEKTMGELADLFIQLNEQVVLQEPQVERTEQQTETVLKDGEHANVELDKGIEHIKRRNRLRRWTLFVFILIICIIALVLGLYFGLKAKNDNNNNNNSNNNNA</sequence>
<dbReference type="SMART" id="SM00397">
    <property type="entry name" value="t_SNARE"/>
    <property type="match status" value="1"/>
</dbReference>
<dbReference type="PROSITE" id="PS50192">
    <property type="entry name" value="T_SNARE"/>
    <property type="match status" value="1"/>
</dbReference>
<feature type="compositionally biased region" description="Polar residues" evidence="6">
    <location>
        <begin position="1"/>
        <end position="10"/>
    </location>
</feature>
<keyword evidence="5 7" id="KW-0472">Membrane</keyword>
<dbReference type="GO" id="GO:0048278">
    <property type="term" value="P:vesicle docking"/>
    <property type="evidence" value="ECO:0007669"/>
    <property type="project" value="TreeGrafter"/>
</dbReference>
<feature type="domain" description="T-SNARE coiled-coil homology" evidence="8">
    <location>
        <begin position="235"/>
        <end position="297"/>
    </location>
</feature>
<dbReference type="EMBL" id="LAQI01000238">
    <property type="protein sequence ID" value="KKY14289.1"/>
    <property type="molecule type" value="Genomic_DNA"/>
</dbReference>
<accession>A0A0G2DUF3</accession>
<reference evidence="9 10" key="1">
    <citation type="submission" date="2015-03" db="EMBL/GenBank/DDBJ databases">
        <authorList>
            <person name="Morales-Cruz A."/>
            <person name="Amrine K.C."/>
            <person name="Cantu D."/>
        </authorList>
    </citation>
    <scope>NUCLEOTIDE SEQUENCE [LARGE SCALE GENOMIC DNA]</scope>
    <source>
        <strain evidence="9">DS831</strain>
    </source>
</reference>
<dbReference type="GO" id="GO:0006906">
    <property type="term" value="P:vesicle fusion"/>
    <property type="evidence" value="ECO:0007669"/>
    <property type="project" value="TreeGrafter"/>
</dbReference>
<keyword evidence="4 7" id="KW-1133">Transmembrane helix</keyword>
<dbReference type="InterPro" id="IPR000727">
    <property type="entry name" value="T_SNARE_dom"/>
</dbReference>
<comment type="caution">
    <text evidence="9">The sequence shown here is derived from an EMBL/GenBank/DDBJ whole genome shotgun (WGS) entry which is preliminary data.</text>
</comment>
<protein>
    <submittedName>
        <fullName evidence="9">Putative snare domain-containing protein</fullName>
    </submittedName>
</protein>
<gene>
    <name evidence="9" type="ORF">UCDDS831_g08304</name>
</gene>
<dbReference type="Gene3D" id="1.20.58.70">
    <property type="match status" value="1"/>
</dbReference>
<dbReference type="AlphaFoldDB" id="A0A0G2DUF3"/>
<dbReference type="InterPro" id="IPR010989">
    <property type="entry name" value="SNARE"/>
</dbReference>
<keyword evidence="3 7" id="KW-0812">Transmembrane</keyword>
<dbReference type="GO" id="GO:0012505">
    <property type="term" value="C:endomembrane system"/>
    <property type="evidence" value="ECO:0007669"/>
    <property type="project" value="TreeGrafter"/>
</dbReference>
<dbReference type="Pfam" id="PF00804">
    <property type="entry name" value="Syntaxin"/>
    <property type="match status" value="1"/>
</dbReference>
<evidence type="ECO:0000313" key="9">
    <source>
        <dbReference type="EMBL" id="KKY14289.1"/>
    </source>
</evidence>
<evidence type="ECO:0000256" key="3">
    <source>
        <dbReference type="ARBA" id="ARBA00022692"/>
    </source>
</evidence>
<dbReference type="GO" id="GO:0000149">
    <property type="term" value="F:SNARE binding"/>
    <property type="evidence" value="ECO:0007669"/>
    <property type="project" value="TreeGrafter"/>
</dbReference>
<dbReference type="GO" id="GO:0005886">
    <property type="term" value="C:plasma membrane"/>
    <property type="evidence" value="ECO:0007669"/>
    <property type="project" value="TreeGrafter"/>
</dbReference>
<reference evidence="9 10" key="2">
    <citation type="submission" date="2015-05" db="EMBL/GenBank/DDBJ databases">
        <title>Distinctive expansion of gene families associated with plant cell wall degradation and secondary metabolism in the genomes of grapevine trunk pathogens.</title>
        <authorList>
            <person name="Lawrence D.P."/>
            <person name="Travadon R."/>
            <person name="Rolshausen P.E."/>
            <person name="Baumgartner K."/>
        </authorList>
    </citation>
    <scope>NUCLEOTIDE SEQUENCE [LARGE SCALE GENOMIC DNA]</scope>
    <source>
        <strain evidence="9">DS831</strain>
    </source>
</reference>
<comment type="similarity">
    <text evidence="2">Belongs to the syntaxin family.</text>
</comment>
<dbReference type="CDD" id="cd15849">
    <property type="entry name" value="SNARE_Sso1"/>
    <property type="match status" value="1"/>
</dbReference>
<evidence type="ECO:0000259" key="8">
    <source>
        <dbReference type="PROSITE" id="PS50192"/>
    </source>
</evidence>
<dbReference type="SUPFAM" id="SSF47661">
    <property type="entry name" value="t-snare proteins"/>
    <property type="match status" value="1"/>
</dbReference>
<feature type="compositionally biased region" description="Polar residues" evidence="6">
    <location>
        <begin position="48"/>
        <end position="57"/>
    </location>
</feature>
<dbReference type="GO" id="GO:0031201">
    <property type="term" value="C:SNARE complex"/>
    <property type="evidence" value="ECO:0007669"/>
    <property type="project" value="TreeGrafter"/>
</dbReference>
<organism evidence="9 10">
    <name type="scientific">Diplodia seriata</name>
    <dbReference type="NCBI Taxonomy" id="420778"/>
    <lineage>
        <taxon>Eukaryota</taxon>
        <taxon>Fungi</taxon>
        <taxon>Dikarya</taxon>
        <taxon>Ascomycota</taxon>
        <taxon>Pezizomycotina</taxon>
        <taxon>Dothideomycetes</taxon>
        <taxon>Dothideomycetes incertae sedis</taxon>
        <taxon>Botryosphaeriales</taxon>
        <taxon>Botryosphaeriaceae</taxon>
        <taxon>Diplodia</taxon>
    </lineage>
</organism>
<evidence type="ECO:0000313" key="10">
    <source>
        <dbReference type="Proteomes" id="UP000034182"/>
    </source>
</evidence>
<dbReference type="InterPro" id="IPR006011">
    <property type="entry name" value="Syntaxin_N"/>
</dbReference>
<dbReference type="GO" id="GO:0005484">
    <property type="term" value="F:SNAP receptor activity"/>
    <property type="evidence" value="ECO:0007669"/>
    <property type="project" value="TreeGrafter"/>
</dbReference>
<evidence type="ECO:0000256" key="6">
    <source>
        <dbReference type="SAM" id="MobiDB-lite"/>
    </source>
</evidence>
<dbReference type="GO" id="GO:0006886">
    <property type="term" value="P:intracellular protein transport"/>
    <property type="evidence" value="ECO:0007669"/>
    <property type="project" value="TreeGrafter"/>
</dbReference>
<name>A0A0G2DUF3_9PEZI</name>
<dbReference type="InterPro" id="IPR045242">
    <property type="entry name" value="Syntaxin"/>
</dbReference>
<dbReference type="GO" id="GO:0006887">
    <property type="term" value="P:exocytosis"/>
    <property type="evidence" value="ECO:0007669"/>
    <property type="project" value="TreeGrafter"/>
</dbReference>
<proteinExistence type="inferred from homology"/>
<comment type="subcellular location">
    <subcellularLocation>
        <location evidence="1">Membrane</location>
        <topology evidence="1">Single-pass type IV membrane protein</topology>
    </subcellularLocation>
</comment>
<dbReference type="SMART" id="SM00503">
    <property type="entry name" value="SynN"/>
    <property type="match status" value="1"/>
</dbReference>
<feature type="region of interest" description="Disordered" evidence="6">
    <location>
        <begin position="1"/>
        <end position="70"/>
    </location>
</feature>
<dbReference type="PANTHER" id="PTHR19957">
    <property type="entry name" value="SYNTAXIN"/>
    <property type="match status" value="1"/>
</dbReference>
<evidence type="ECO:0000256" key="1">
    <source>
        <dbReference type="ARBA" id="ARBA00004211"/>
    </source>
</evidence>
<dbReference type="Proteomes" id="UP000034182">
    <property type="component" value="Unassembled WGS sequence"/>
</dbReference>
<evidence type="ECO:0000256" key="4">
    <source>
        <dbReference type="ARBA" id="ARBA00022989"/>
    </source>
</evidence>
<dbReference type="PANTHER" id="PTHR19957:SF307">
    <property type="entry name" value="PROTEIN SSO1-RELATED"/>
    <property type="match status" value="1"/>
</dbReference>
<evidence type="ECO:0000256" key="5">
    <source>
        <dbReference type="ARBA" id="ARBA00023136"/>
    </source>
</evidence>
<evidence type="ECO:0000256" key="2">
    <source>
        <dbReference type="ARBA" id="ARBA00009063"/>
    </source>
</evidence>
<evidence type="ECO:0000256" key="7">
    <source>
        <dbReference type="SAM" id="Phobius"/>
    </source>
</evidence>